<organism evidence="2 3">
    <name type="scientific">Rhypophila decipiens</name>
    <dbReference type="NCBI Taxonomy" id="261697"/>
    <lineage>
        <taxon>Eukaryota</taxon>
        <taxon>Fungi</taxon>
        <taxon>Dikarya</taxon>
        <taxon>Ascomycota</taxon>
        <taxon>Pezizomycotina</taxon>
        <taxon>Sordariomycetes</taxon>
        <taxon>Sordariomycetidae</taxon>
        <taxon>Sordariales</taxon>
        <taxon>Naviculisporaceae</taxon>
        <taxon>Rhypophila</taxon>
    </lineage>
</organism>
<dbReference type="Pfam" id="PF06985">
    <property type="entry name" value="HET"/>
    <property type="match status" value="1"/>
</dbReference>
<reference evidence="2" key="2">
    <citation type="submission" date="2023-05" db="EMBL/GenBank/DDBJ databases">
        <authorList>
            <consortium name="Lawrence Berkeley National Laboratory"/>
            <person name="Steindorff A."/>
            <person name="Hensen N."/>
            <person name="Bonometti L."/>
            <person name="Westerberg I."/>
            <person name="Brannstrom I.O."/>
            <person name="Guillou S."/>
            <person name="Cros-Aarteil S."/>
            <person name="Calhoun S."/>
            <person name="Haridas S."/>
            <person name="Kuo A."/>
            <person name="Mondo S."/>
            <person name="Pangilinan J."/>
            <person name="Riley R."/>
            <person name="Labutti K."/>
            <person name="Andreopoulos B."/>
            <person name="Lipzen A."/>
            <person name="Chen C."/>
            <person name="Yanf M."/>
            <person name="Daum C."/>
            <person name="Ng V."/>
            <person name="Clum A."/>
            <person name="Ohm R."/>
            <person name="Martin F."/>
            <person name="Silar P."/>
            <person name="Natvig D."/>
            <person name="Lalanne C."/>
            <person name="Gautier V."/>
            <person name="Ament-Velasquez S.L."/>
            <person name="Kruys A."/>
            <person name="Hutchinson M.I."/>
            <person name="Powell A.J."/>
            <person name="Barry K."/>
            <person name="Miller A.N."/>
            <person name="Grigoriev I.V."/>
            <person name="Debuchy R."/>
            <person name="Gladieux P."/>
            <person name="Thoren M.H."/>
            <person name="Johannesson H."/>
        </authorList>
    </citation>
    <scope>NUCLEOTIDE SEQUENCE</scope>
    <source>
        <strain evidence="2">PSN293</strain>
    </source>
</reference>
<dbReference type="EMBL" id="MU858196">
    <property type="protein sequence ID" value="KAK4209716.1"/>
    <property type="molecule type" value="Genomic_DNA"/>
</dbReference>
<gene>
    <name evidence="2" type="ORF">QBC37DRAFT_449800</name>
</gene>
<accession>A0AAN6Y1N9</accession>
<keyword evidence="3" id="KW-1185">Reference proteome</keyword>
<dbReference type="PANTHER" id="PTHR10622:SF12">
    <property type="entry name" value="HET DOMAIN-CONTAINING PROTEIN"/>
    <property type="match status" value="1"/>
</dbReference>
<dbReference type="Proteomes" id="UP001301769">
    <property type="component" value="Unassembled WGS sequence"/>
</dbReference>
<evidence type="ECO:0000313" key="3">
    <source>
        <dbReference type="Proteomes" id="UP001301769"/>
    </source>
</evidence>
<dbReference type="InterPro" id="IPR010730">
    <property type="entry name" value="HET"/>
</dbReference>
<dbReference type="AlphaFoldDB" id="A0AAN6Y1N9"/>
<reference evidence="2" key="1">
    <citation type="journal article" date="2023" name="Mol. Phylogenet. Evol.">
        <title>Genome-scale phylogeny and comparative genomics of the fungal order Sordariales.</title>
        <authorList>
            <person name="Hensen N."/>
            <person name="Bonometti L."/>
            <person name="Westerberg I."/>
            <person name="Brannstrom I.O."/>
            <person name="Guillou S."/>
            <person name="Cros-Aarteil S."/>
            <person name="Calhoun S."/>
            <person name="Haridas S."/>
            <person name="Kuo A."/>
            <person name="Mondo S."/>
            <person name="Pangilinan J."/>
            <person name="Riley R."/>
            <person name="LaButti K."/>
            <person name="Andreopoulos B."/>
            <person name="Lipzen A."/>
            <person name="Chen C."/>
            <person name="Yan M."/>
            <person name="Daum C."/>
            <person name="Ng V."/>
            <person name="Clum A."/>
            <person name="Steindorff A."/>
            <person name="Ohm R.A."/>
            <person name="Martin F."/>
            <person name="Silar P."/>
            <person name="Natvig D.O."/>
            <person name="Lalanne C."/>
            <person name="Gautier V."/>
            <person name="Ament-Velasquez S.L."/>
            <person name="Kruys A."/>
            <person name="Hutchinson M.I."/>
            <person name="Powell A.J."/>
            <person name="Barry K."/>
            <person name="Miller A.N."/>
            <person name="Grigoriev I.V."/>
            <person name="Debuchy R."/>
            <person name="Gladieux P."/>
            <person name="Hiltunen Thoren M."/>
            <person name="Johannesson H."/>
        </authorList>
    </citation>
    <scope>NUCLEOTIDE SEQUENCE</scope>
    <source>
        <strain evidence="2">PSN293</strain>
    </source>
</reference>
<name>A0AAN6Y1N9_9PEZI</name>
<comment type="caution">
    <text evidence="2">The sequence shown here is derived from an EMBL/GenBank/DDBJ whole genome shotgun (WGS) entry which is preliminary data.</text>
</comment>
<evidence type="ECO:0000313" key="2">
    <source>
        <dbReference type="EMBL" id="KAK4209716.1"/>
    </source>
</evidence>
<proteinExistence type="predicted"/>
<dbReference type="PANTHER" id="PTHR10622">
    <property type="entry name" value="HET DOMAIN-CONTAINING PROTEIN"/>
    <property type="match status" value="1"/>
</dbReference>
<evidence type="ECO:0000259" key="1">
    <source>
        <dbReference type="Pfam" id="PF06985"/>
    </source>
</evidence>
<protein>
    <recommendedName>
        <fullName evidence="1">Heterokaryon incompatibility domain-containing protein</fullName>
    </recommendedName>
</protein>
<sequence length="528" mass="59524">MHQRTRHRSGATSLAKTVGLKYVWIDTCCIDKTSSAELSEAINSMFSWYRNSAICFIHLAALTDEQPVRNPDIDDLAKYRWFYRAWTIQELVAPAKATFVDREWQFMGTKKTLIDRLRDITGIDIAVLQDVNKLPSIPVTRRLSWAARRKATRQEDLAYCLLGLFDVHMPLIYGEGNKAFVRLQEAIAQSTNDLSIFARQQVPSTSLLPINTYRGIFASSPSEFQHCNEIFVPHERSHQDVSFTLTNTGLRFDSAMFMAVDLDDTASSTSPDLLMGLNCFEKSVRTSNAFKWVAIRLRRISGEHYVRVLASEPVYTNSRISRQNYTHRETVYVIPSLSGRDAAVMHTNTTVGIFYHKALGAISNQIPHTSRAPESSRRTPFDSILIADKFGSYGLQSCVHLHFLTINPTGLSVQRIALVCGLCIKDDSTSPSLVPWDLLCSKDRFPPDHPISKLGVFSLDNSGNEPSASHQDQTELFRDHVYETCSDKSGRPSPLARDLSSEYTYIIRLSYQRVADSEPPPSARDGNR</sequence>
<feature type="domain" description="Heterokaryon incompatibility" evidence="1">
    <location>
        <begin position="13"/>
        <end position="66"/>
    </location>
</feature>